<comment type="caution">
    <text evidence="3">The sequence shown here is derived from an EMBL/GenBank/DDBJ whole genome shotgun (WGS) entry which is preliminary data.</text>
</comment>
<dbReference type="CDD" id="cd05233">
    <property type="entry name" value="SDR_c"/>
    <property type="match status" value="1"/>
</dbReference>
<dbReference type="PRINTS" id="PR00080">
    <property type="entry name" value="SDRFAMILY"/>
</dbReference>
<dbReference type="PANTHER" id="PTHR43669">
    <property type="entry name" value="5-KETO-D-GLUCONATE 5-REDUCTASE"/>
    <property type="match status" value="1"/>
</dbReference>
<keyword evidence="4" id="KW-1185">Reference proteome</keyword>
<dbReference type="OrthoDB" id="9804104at2"/>
<dbReference type="FunFam" id="3.40.50.720:FF:000084">
    <property type="entry name" value="Short-chain dehydrogenase reductase"/>
    <property type="match status" value="1"/>
</dbReference>
<dbReference type="PRINTS" id="PR00081">
    <property type="entry name" value="GDHRDH"/>
</dbReference>
<evidence type="ECO:0000256" key="1">
    <source>
        <dbReference type="ARBA" id="ARBA00006484"/>
    </source>
</evidence>
<dbReference type="Pfam" id="PF13561">
    <property type="entry name" value="adh_short_C2"/>
    <property type="match status" value="1"/>
</dbReference>
<dbReference type="PANTHER" id="PTHR43669:SF3">
    <property type="entry name" value="ALCOHOL DEHYDROGENASE, PUTATIVE (AFU_ORTHOLOGUE AFUA_3G03445)-RELATED"/>
    <property type="match status" value="1"/>
</dbReference>
<dbReference type="InterPro" id="IPR002347">
    <property type="entry name" value="SDR_fam"/>
</dbReference>
<dbReference type="RefSeq" id="WP_070741506.1">
    <property type="nucleotide sequence ID" value="NZ_MDZA01000058.1"/>
</dbReference>
<dbReference type="InterPro" id="IPR036291">
    <property type="entry name" value="NAD(P)-bd_dom_sf"/>
</dbReference>
<evidence type="ECO:0000256" key="2">
    <source>
        <dbReference type="ARBA" id="ARBA00023002"/>
    </source>
</evidence>
<dbReference type="EMBL" id="MDZA01000058">
    <property type="protein sequence ID" value="OGX91454.1"/>
    <property type="molecule type" value="Genomic_DNA"/>
</dbReference>
<comment type="similarity">
    <text evidence="1">Belongs to the short-chain dehydrogenases/reductases (SDR) family.</text>
</comment>
<dbReference type="SUPFAM" id="SSF51735">
    <property type="entry name" value="NAD(P)-binding Rossmann-fold domains"/>
    <property type="match status" value="1"/>
</dbReference>
<gene>
    <name evidence="3" type="ORF">BEN49_19690</name>
</gene>
<dbReference type="Proteomes" id="UP000177506">
    <property type="component" value="Unassembled WGS sequence"/>
</dbReference>
<dbReference type="AlphaFoldDB" id="A0A1G1TKQ1"/>
<reference evidence="3 4" key="1">
    <citation type="submission" date="2016-08" db="EMBL/GenBank/DDBJ databases">
        <title>Hymenobacter coccineus sp. nov., Hymenobacter lapidarius sp. nov. and Hymenobacter glacialis sp. nov., isolated from Antarctic soil.</title>
        <authorList>
            <person name="Sedlacek I."/>
            <person name="Kralova S."/>
            <person name="Kyrova K."/>
            <person name="Maslanova I."/>
            <person name="Stankova E."/>
            <person name="Vrbovska V."/>
            <person name="Nemec M."/>
            <person name="Bartak M."/>
            <person name="Svec P."/>
            <person name="Busse H.-J."/>
            <person name="Pantucek R."/>
        </authorList>
    </citation>
    <scope>NUCLEOTIDE SEQUENCE [LARGE SCALE GENOMIC DNA]</scope>
    <source>
        <strain evidence="3 4">CCM 8649</strain>
    </source>
</reference>
<keyword evidence="2" id="KW-0560">Oxidoreductase</keyword>
<dbReference type="GO" id="GO:0016491">
    <property type="term" value="F:oxidoreductase activity"/>
    <property type="evidence" value="ECO:0007669"/>
    <property type="project" value="UniProtKB-KW"/>
</dbReference>
<evidence type="ECO:0000313" key="3">
    <source>
        <dbReference type="EMBL" id="OGX91454.1"/>
    </source>
</evidence>
<accession>A0A1G1TKQ1</accession>
<sequence>MRFENKVAIVTGAGQGIGFEIARQLACEGAHVLLNDLDADLTAAASARIQGQAAGTCWPLAGDAGDLAFIHALVADATARFGRLDVVVANAGITLFGDFLTYPPASFFKVLQLNLGGTFFLAQAAANQMKQQAHGGALLFTSSVTGHQAHKQLAAYGMSKAALEMLAKSLVIELSAHGITVNTVAPGATLTERTQDDPAYEATWQKLTPMGRPATVADIAQAALFLVSDHARHITGQSIVVDGGWTSTSPGPT</sequence>
<dbReference type="Gene3D" id="3.40.50.720">
    <property type="entry name" value="NAD(P)-binding Rossmann-like Domain"/>
    <property type="match status" value="1"/>
</dbReference>
<organism evidence="3 4">
    <name type="scientific">Hymenobacter coccineus</name>
    <dbReference type="NCBI Taxonomy" id="1908235"/>
    <lineage>
        <taxon>Bacteria</taxon>
        <taxon>Pseudomonadati</taxon>
        <taxon>Bacteroidota</taxon>
        <taxon>Cytophagia</taxon>
        <taxon>Cytophagales</taxon>
        <taxon>Hymenobacteraceae</taxon>
        <taxon>Hymenobacter</taxon>
    </lineage>
</organism>
<proteinExistence type="inferred from homology"/>
<name>A0A1G1TKQ1_9BACT</name>
<protein>
    <submittedName>
        <fullName evidence="3">Short-chain dehydrogenase</fullName>
    </submittedName>
</protein>
<evidence type="ECO:0000313" key="4">
    <source>
        <dbReference type="Proteomes" id="UP000177506"/>
    </source>
</evidence>